<evidence type="ECO:0000313" key="2">
    <source>
        <dbReference type="Proteomes" id="UP001163096"/>
    </source>
</evidence>
<protein>
    <submittedName>
        <fullName evidence="1">Uncharacterized protein</fullName>
    </submittedName>
</protein>
<dbReference type="Proteomes" id="UP001163096">
    <property type="component" value="Chromosome"/>
</dbReference>
<dbReference type="KEGG" id="mou:OU421_11130"/>
<dbReference type="GeneID" id="76835662"/>
<sequence length="94" mass="10742">MNNEKTRTFVYNLNFTKYTKSSDKQRCAEKDLGMCTGTIDVGEERPNCEFEFISAEGVVQIIQGGDVISEKRLEIVSEYSPEHEGLFLKEIKVE</sequence>
<reference evidence="1" key="1">
    <citation type="submission" date="2022-11" db="EMBL/GenBank/DDBJ databases">
        <title>Complete genome sequence of Methanogenium organophilum DSM 3596.</title>
        <authorList>
            <person name="Chen S.-C."/>
            <person name="Lai S.-J."/>
            <person name="You Y.-T."/>
        </authorList>
    </citation>
    <scope>NUCLEOTIDE SEQUENCE</scope>
    <source>
        <strain evidence="1">DSM 3596</strain>
    </source>
</reference>
<accession>A0A9X9T8A4</accession>
<dbReference type="RefSeq" id="WP_268186164.1">
    <property type="nucleotide sequence ID" value="NZ_CP113361.1"/>
</dbReference>
<keyword evidence="2" id="KW-1185">Reference proteome</keyword>
<dbReference type="AlphaFoldDB" id="A0A9X9T8A4"/>
<dbReference type="EMBL" id="CP113361">
    <property type="protein sequence ID" value="WAI00957.1"/>
    <property type="molecule type" value="Genomic_DNA"/>
</dbReference>
<evidence type="ECO:0000313" key="1">
    <source>
        <dbReference type="EMBL" id="WAI00957.1"/>
    </source>
</evidence>
<organism evidence="1 2">
    <name type="scientific">Methanogenium organophilum</name>
    <dbReference type="NCBI Taxonomy" id="2199"/>
    <lineage>
        <taxon>Archaea</taxon>
        <taxon>Methanobacteriati</taxon>
        <taxon>Methanobacteriota</taxon>
        <taxon>Stenosarchaea group</taxon>
        <taxon>Methanomicrobia</taxon>
        <taxon>Methanomicrobiales</taxon>
        <taxon>Methanomicrobiaceae</taxon>
        <taxon>Methanogenium</taxon>
    </lineage>
</organism>
<gene>
    <name evidence="1" type="ORF">OU421_11130</name>
</gene>
<name>A0A9X9T8A4_METOG</name>
<proteinExistence type="predicted"/>